<dbReference type="InterPro" id="IPR017884">
    <property type="entry name" value="SANT_dom"/>
</dbReference>
<dbReference type="InterPro" id="IPR001005">
    <property type="entry name" value="SANT/Myb"/>
</dbReference>
<reference evidence="14 15" key="1">
    <citation type="submission" date="2022-03" db="EMBL/GenBank/DDBJ databases">
        <authorList>
            <person name="Nunn A."/>
            <person name="Chopra R."/>
            <person name="Nunn A."/>
            <person name="Contreras Garrido A."/>
        </authorList>
    </citation>
    <scope>NUCLEOTIDE SEQUENCE [LARGE SCALE GENOMIC DNA]</scope>
</reference>
<dbReference type="PANTHER" id="PTHR12802">
    <property type="entry name" value="SWI/SNF COMPLEX-RELATED"/>
    <property type="match status" value="1"/>
</dbReference>
<dbReference type="Proteomes" id="UP000836841">
    <property type="component" value="Unassembled WGS sequence"/>
</dbReference>
<evidence type="ECO:0000256" key="10">
    <source>
        <dbReference type="SAM" id="MobiDB-lite"/>
    </source>
</evidence>
<evidence type="ECO:0000256" key="8">
    <source>
        <dbReference type="ARBA" id="ARBA00023163"/>
    </source>
</evidence>
<dbReference type="FunFam" id="1.10.10.10:FF:000020">
    <property type="entry name" value="SWI/SNF complex subunit SMARCC2 isoform c"/>
    <property type="match status" value="1"/>
</dbReference>
<dbReference type="AlphaFoldDB" id="A0AAU9S3R5"/>
<dbReference type="CDD" id="cd00167">
    <property type="entry name" value="SANT"/>
    <property type="match status" value="1"/>
</dbReference>
<keyword evidence="2" id="KW-0479">Metal-binding</keyword>
<feature type="domain" description="SWIRM" evidence="12">
    <location>
        <begin position="23"/>
        <end position="120"/>
    </location>
</feature>
<keyword evidence="15" id="KW-1185">Reference proteome</keyword>
<accession>A0AAU9S3R5</accession>
<dbReference type="InterPro" id="IPR000433">
    <property type="entry name" value="Znf_ZZ"/>
</dbReference>
<feature type="compositionally biased region" description="Basic and acidic residues" evidence="10">
    <location>
        <begin position="326"/>
        <end position="344"/>
    </location>
</feature>
<keyword evidence="4" id="KW-0862">Zinc</keyword>
<evidence type="ECO:0000259" key="13">
    <source>
        <dbReference type="PROSITE" id="PS51293"/>
    </source>
</evidence>
<keyword evidence="9" id="KW-0539">Nucleus</keyword>
<evidence type="ECO:0008006" key="16">
    <source>
        <dbReference type="Google" id="ProtNLM"/>
    </source>
</evidence>
<feature type="region of interest" description="Disordered" evidence="10">
    <location>
        <begin position="315"/>
        <end position="369"/>
    </location>
</feature>
<evidence type="ECO:0000313" key="14">
    <source>
        <dbReference type="EMBL" id="CAH2056771.1"/>
    </source>
</evidence>
<keyword evidence="5" id="KW-0156">Chromatin regulator</keyword>
<dbReference type="GO" id="GO:0006325">
    <property type="term" value="P:chromatin organization"/>
    <property type="evidence" value="ECO:0007669"/>
    <property type="project" value="UniProtKB-KW"/>
</dbReference>
<evidence type="ECO:0000256" key="7">
    <source>
        <dbReference type="ARBA" id="ARBA00023125"/>
    </source>
</evidence>
<dbReference type="SMART" id="SM00717">
    <property type="entry name" value="SANT"/>
    <property type="match status" value="1"/>
</dbReference>
<evidence type="ECO:0000256" key="1">
    <source>
        <dbReference type="ARBA" id="ARBA00022473"/>
    </source>
</evidence>
<feature type="domain" description="Myb-like" evidence="11">
    <location>
        <begin position="248"/>
        <end position="282"/>
    </location>
</feature>
<keyword evidence="3" id="KW-0863">Zinc-finger</keyword>
<dbReference type="GO" id="GO:0003677">
    <property type="term" value="F:DNA binding"/>
    <property type="evidence" value="ECO:0007669"/>
    <property type="project" value="UniProtKB-KW"/>
</dbReference>
<dbReference type="PROSITE" id="PS50090">
    <property type="entry name" value="MYB_LIKE"/>
    <property type="match status" value="1"/>
</dbReference>
<evidence type="ECO:0000256" key="6">
    <source>
        <dbReference type="ARBA" id="ARBA00023015"/>
    </source>
</evidence>
<evidence type="ECO:0000256" key="9">
    <source>
        <dbReference type="ARBA" id="ARBA00023242"/>
    </source>
</evidence>
<keyword evidence="6" id="KW-0805">Transcription regulation</keyword>
<dbReference type="GO" id="GO:0008270">
    <property type="term" value="F:zinc ion binding"/>
    <property type="evidence" value="ECO:0007669"/>
    <property type="project" value="UniProtKB-KW"/>
</dbReference>
<dbReference type="PROSITE" id="PS50934">
    <property type="entry name" value="SWIRM"/>
    <property type="match status" value="1"/>
</dbReference>
<dbReference type="InterPro" id="IPR036388">
    <property type="entry name" value="WH-like_DNA-bd_sf"/>
</dbReference>
<dbReference type="Pfam" id="PF00249">
    <property type="entry name" value="Myb_DNA-binding"/>
    <property type="match status" value="1"/>
</dbReference>
<dbReference type="Pfam" id="PF04433">
    <property type="entry name" value="SWIRM"/>
    <property type="match status" value="1"/>
</dbReference>
<evidence type="ECO:0000259" key="12">
    <source>
        <dbReference type="PROSITE" id="PS50934"/>
    </source>
</evidence>
<dbReference type="Gene3D" id="1.10.10.60">
    <property type="entry name" value="Homeodomain-like"/>
    <property type="match status" value="1"/>
</dbReference>
<name>A0AAU9S3R5_THLAR</name>
<dbReference type="Gene3D" id="1.10.10.10">
    <property type="entry name" value="Winged helix-like DNA-binding domain superfamily/Winged helix DNA-binding domain"/>
    <property type="match status" value="1"/>
</dbReference>
<evidence type="ECO:0000256" key="2">
    <source>
        <dbReference type="ARBA" id="ARBA00022723"/>
    </source>
</evidence>
<dbReference type="InterPro" id="IPR007526">
    <property type="entry name" value="SWIRM"/>
</dbReference>
<dbReference type="GO" id="GO:0005634">
    <property type="term" value="C:nucleus"/>
    <property type="evidence" value="ECO:0007669"/>
    <property type="project" value="UniProtKB-ARBA"/>
</dbReference>
<dbReference type="PANTHER" id="PTHR12802:SF140">
    <property type="entry name" value="SWI_SNF COMPLEX SUBUNIT SWI3A"/>
    <property type="match status" value="1"/>
</dbReference>
<evidence type="ECO:0000313" key="15">
    <source>
        <dbReference type="Proteomes" id="UP000836841"/>
    </source>
</evidence>
<protein>
    <recommendedName>
        <fullName evidence="16">SWI/SNF complex subunit SWI3A</fullName>
    </recommendedName>
</protein>
<feature type="compositionally biased region" description="Polar residues" evidence="10">
    <location>
        <begin position="359"/>
        <end position="369"/>
    </location>
</feature>
<dbReference type="InterPro" id="IPR009057">
    <property type="entry name" value="Homeodomain-like_sf"/>
</dbReference>
<keyword evidence="1" id="KW-0217">Developmental protein</keyword>
<evidence type="ECO:0000256" key="3">
    <source>
        <dbReference type="ARBA" id="ARBA00022771"/>
    </source>
</evidence>
<sequence>MESSQDPNLKLLVPADEHQLDLYTVPVHSSWFSWDDIHETEKFHLREFFDGSSITRTPKIYKDYRDFIISKYREEPTRRLTFTEVRKSLVGDVSLLHKVFLFLDRWGLVNFGVPGVEDELVPEESRGRWKVRLEEGAPHGLRVVAVPNSLKPVTVPPPVADHGGEALENGFKLPPLTSYRDVYSEQRGMVCRNCKERCEFGHYECTKEGSFNICAKCFKNAKYGENKSADDFKFIDCVPETGSSGVIWTEAETLLLLESVLKHGDDWGLVAENVKTKSKADCISKLIQLPFGDLMLGAAQRKVRLWENDGNMSSIKHGQVASSECHLPENIKSEDESNDAKIERQQNGNAENEQHSDTENQQNGDAENQ</sequence>
<feature type="non-terminal residue" evidence="14">
    <location>
        <position position="369"/>
    </location>
</feature>
<dbReference type="EMBL" id="CAJVSB020000553">
    <property type="protein sequence ID" value="CAH2056771.1"/>
    <property type="molecule type" value="Genomic_DNA"/>
</dbReference>
<proteinExistence type="predicted"/>
<keyword evidence="7" id="KW-0238">DNA-binding</keyword>
<evidence type="ECO:0000259" key="11">
    <source>
        <dbReference type="PROSITE" id="PS50090"/>
    </source>
</evidence>
<dbReference type="PROSITE" id="PS01357">
    <property type="entry name" value="ZF_ZZ_1"/>
    <property type="match status" value="1"/>
</dbReference>
<gene>
    <name evidence="14" type="ORF">TAV2_LOCUS11985</name>
</gene>
<evidence type="ECO:0000256" key="5">
    <source>
        <dbReference type="ARBA" id="ARBA00022853"/>
    </source>
</evidence>
<organism evidence="14 15">
    <name type="scientific">Thlaspi arvense</name>
    <name type="common">Field penny-cress</name>
    <dbReference type="NCBI Taxonomy" id="13288"/>
    <lineage>
        <taxon>Eukaryota</taxon>
        <taxon>Viridiplantae</taxon>
        <taxon>Streptophyta</taxon>
        <taxon>Embryophyta</taxon>
        <taxon>Tracheophyta</taxon>
        <taxon>Spermatophyta</taxon>
        <taxon>Magnoliopsida</taxon>
        <taxon>eudicotyledons</taxon>
        <taxon>Gunneridae</taxon>
        <taxon>Pentapetalae</taxon>
        <taxon>rosids</taxon>
        <taxon>malvids</taxon>
        <taxon>Brassicales</taxon>
        <taxon>Brassicaceae</taxon>
        <taxon>Thlaspideae</taxon>
        <taxon>Thlaspi</taxon>
    </lineage>
</organism>
<dbReference type="PROSITE" id="PS51293">
    <property type="entry name" value="SANT"/>
    <property type="match status" value="1"/>
</dbReference>
<evidence type="ECO:0000256" key="4">
    <source>
        <dbReference type="ARBA" id="ARBA00022833"/>
    </source>
</evidence>
<feature type="domain" description="SANT" evidence="13">
    <location>
        <begin position="243"/>
        <end position="294"/>
    </location>
</feature>
<dbReference type="SUPFAM" id="SSF46689">
    <property type="entry name" value="Homeodomain-like"/>
    <property type="match status" value="2"/>
</dbReference>
<comment type="caution">
    <text evidence="14">The sequence shown here is derived from an EMBL/GenBank/DDBJ whole genome shotgun (WGS) entry which is preliminary data.</text>
</comment>
<keyword evidence="8" id="KW-0804">Transcription</keyword>